<dbReference type="InterPro" id="IPR009078">
    <property type="entry name" value="Ferritin-like_SF"/>
</dbReference>
<evidence type="ECO:0000313" key="1">
    <source>
        <dbReference type="EMBL" id="WWX23516.1"/>
    </source>
</evidence>
<sequence>MAQSNTLGTLLDLVAQLEDAAYGFYAKLRERCPDNPEVAELLVAIMEDELLHARVIQDITESLPAFQRRTSVPPDLIERLEQTLDSLRGRDEELFESTDATCSAIEKMESLEFDVVLSFINIPEFEYDSAAGYVRNQAVDHTNKVYRLLRSLG</sequence>
<dbReference type="EMBL" id="CP146609">
    <property type="protein sequence ID" value="WWX23516.1"/>
    <property type="molecule type" value="Genomic_DNA"/>
</dbReference>
<dbReference type="Proteomes" id="UP001385389">
    <property type="component" value="Chromosome"/>
</dbReference>
<evidence type="ECO:0000313" key="2">
    <source>
        <dbReference type="Proteomes" id="UP001385389"/>
    </source>
</evidence>
<keyword evidence="2" id="KW-1185">Reference proteome</keyword>
<proteinExistence type="predicted"/>
<name>A0ABZ2IXW4_9BACT</name>
<reference evidence="1 2" key="1">
    <citation type="submission" date="2024-03" db="EMBL/GenBank/DDBJ databases">
        <title>Phenotype and Genome Characterization of a Sulfate-Reducing Bacterium Pseudodesulfovibrio sp. strain 5S69, isolated from Petroleum Reservoir in Tatarstan (Russia).</title>
        <authorList>
            <person name="Bidzhieva S.K."/>
            <person name="Kadnikov V."/>
            <person name="Tourova T.P."/>
            <person name="Samigullina S.R."/>
            <person name="Sokolova D.S."/>
            <person name="Poltaraus A.B."/>
            <person name="Avtukh A.N."/>
            <person name="Tereshina V.M."/>
            <person name="Mardanov A.V."/>
            <person name="Nazina T.N."/>
        </authorList>
    </citation>
    <scope>NUCLEOTIDE SEQUENCE [LARGE SCALE GENOMIC DNA]</scope>
    <source>
        <strain evidence="1 2">5S69</strain>
    </source>
</reference>
<organism evidence="1 2">
    <name type="scientific">Pseudodesulfovibrio methanolicus</name>
    <dbReference type="NCBI Taxonomy" id="3126690"/>
    <lineage>
        <taxon>Bacteria</taxon>
        <taxon>Pseudomonadati</taxon>
        <taxon>Thermodesulfobacteriota</taxon>
        <taxon>Desulfovibrionia</taxon>
        <taxon>Desulfovibrionales</taxon>
        <taxon>Desulfovibrionaceae</taxon>
    </lineage>
</organism>
<gene>
    <name evidence="1" type="ORF">V8V93_04740</name>
</gene>
<protein>
    <recommendedName>
        <fullName evidence="3">Rubrerythrin diiron-binding domain-containing protein</fullName>
    </recommendedName>
</protein>
<accession>A0ABZ2IXW4</accession>
<dbReference type="RefSeq" id="WP_338669213.1">
    <property type="nucleotide sequence ID" value="NZ_CP146609.1"/>
</dbReference>
<evidence type="ECO:0008006" key="3">
    <source>
        <dbReference type="Google" id="ProtNLM"/>
    </source>
</evidence>
<dbReference type="SUPFAM" id="SSF47240">
    <property type="entry name" value="Ferritin-like"/>
    <property type="match status" value="1"/>
</dbReference>